<dbReference type="GO" id="GO:0005886">
    <property type="term" value="C:plasma membrane"/>
    <property type="evidence" value="ECO:0007669"/>
    <property type="project" value="UniProtKB-SubCell"/>
</dbReference>
<keyword evidence="2" id="KW-0325">Glycoprotein</keyword>
<dbReference type="PANTHER" id="PTHR31044">
    <property type="entry name" value="BETA-1,3 GLUCANASE"/>
    <property type="match status" value="1"/>
</dbReference>
<keyword evidence="4" id="KW-0449">Lipoprotein</keyword>
<dbReference type="InterPro" id="IPR044788">
    <property type="entry name" value="X8_dom_prot"/>
</dbReference>
<dbReference type="GO" id="GO:0009506">
    <property type="term" value="C:plasmodesma"/>
    <property type="evidence" value="ECO:0007669"/>
    <property type="project" value="UniProtKB-ARBA"/>
</dbReference>
<accession>A0ABC8JCT5</accession>
<organism evidence="7 8">
    <name type="scientific">Eruca vesicaria subsp. sativa</name>
    <name type="common">Garden rocket</name>
    <name type="synonym">Eruca sativa</name>
    <dbReference type="NCBI Taxonomy" id="29727"/>
    <lineage>
        <taxon>Eukaryota</taxon>
        <taxon>Viridiplantae</taxon>
        <taxon>Streptophyta</taxon>
        <taxon>Embryophyta</taxon>
        <taxon>Tracheophyta</taxon>
        <taxon>Spermatophyta</taxon>
        <taxon>Magnoliopsida</taxon>
        <taxon>eudicotyledons</taxon>
        <taxon>Gunneridae</taxon>
        <taxon>Pentapetalae</taxon>
        <taxon>rosids</taxon>
        <taxon>malvids</taxon>
        <taxon>Brassicales</taxon>
        <taxon>Brassicaceae</taxon>
        <taxon>Brassiceae</taxon>
        <taxon>Eruca</taxon>
    </lineage>
</organism>
<comment type="caution">
    <text evidence="7">The sequence shown here is derived from an EMBL/GenBank/DDBJ whole genome shotgun (WGS) entry which is preliminary data.</text>
</comment>
<dbReference type="PANTHER" id="PTHR31044:SF33">
    <property type="entry name" value="PLASMODESMATA CALLOSE-BINDING PROTEIN 5"/>
    <property type="match status" value="1"/>
</dbReference>
<dbReference type="AlphaFoldDB" id="A0ABC8JCT5"/>
<protein>
    <recommendedName>
        <fullName evidence="6">X8 domain-containing protein</fullName>
    </recommendedName>
</protein>
<reference evidence="7 8" key="1">
    <citation type="submission" date="2022-03" db="EMBL/GenBank/DDBJ databases">
        <authorList>
            <person name="Macdonald S."/>
            <person name="Ahmed S."/>
            <person name="Newling K."/>
        </authorList>
    </citation>
    <scope>NUCLEOTIDE SEQUENCE [LARGE SCALE GENOMIC DNA]</scope>
</reference>
<keyword evidence="2" id="KW-0336">GPI-anchor</keyword>
<evidence type="ECO:0000259" key="6">
    <source>
        <dbReference type="SMART" id="SM00768"/>
    </source>
</evidence>
<dbReference type="SMART" id="SM00768">
    <property type="entry name" value="X8"/>
    <property type="match status" value="1"/>
</dbReference>
<feature type="transmembrane region" description="Helical" evidence="5">
    <location>
        <begin position="95"/>
        <end position="113"/>
    </location>
</feature>
<keyword evidence="8" id="KW-1185">Reference proteome</keyword>
<evidence type="ECO:0000313" key="8">
    <source>
        <dbReference type="Proteomes" id="UP001642260"/>
    </source>
</evidence>
<dbReference type="EMBL" id="CAKOAT010092599">
    <property type="protein sequence ID" value="CAH8320360.1"/>
    <property type="molecule type" value="Genomic_DNA"/>
</dbReference>
<evidence type="ECO:0000256" key="5">
    <source>
        <dbReference type="SAM" id="Phobius"/>
    </source>
</evidence>
<sequence length="114" mass="12061">MLQAALDWACGPGKVDCSALMQGEECYEPDDVKMMKASGSCDFKGVSTVTFTDPSRGTCVFPGSAKSNQTLGHNTTELAPSANSTTSGCFPHPQASFVNLTFLSLILLFALVFL</sequence>
<keyword evidence="5" id="KW-1133">Transmembrane helix</keyword>
<dbReference type="Proteomes" id="UP001642260">
    <property type="component" value="Unassembled WGS sequence"/>
</dbReference>
<comment type="subcellular location">
    <subcellularLocation>
        <location evidence="1">Cell membrane</location>
        <topology evidence="1">Lipid-anchor</topology>
        <topology evidence="1">GPI-anchor</topology>
    </subcellularLocation>
</comment>
<keyword evidence="3" id="KW-0732">Signal</keyword>
<feature type="domain" description="X8" evidence="6">
    <location>
        <begin position="1"/>
        <end position="61"/>
    </location>
</feature>
<evidence type="ECO:0000256" key="3">
    <source>
        <dbReference type="ARBA" id="ARBA00022729"/>
    </source>
</evidence>
<evidence type="ECO:0000313" key="7">
    <source>
        <dbReference type="EMBL" id="CAH8320360.1"/>
    </source>
</evidence>
<name>A0ABC8JCT5_ERUVS</name>
<keyword evidence="5" id="KW-0472">Membrane</keyword>
<proteinExistence type="predicted"/>
<evidence type="ECO:0000256" key="4">
    <source>
        <dbReference type="ARBA" id="ARBA00023288"/>
    </source>
</evidence>
<dbReference type="GO" id="GO:0098552">
    <property type="term" value="C:side of membrane"/>
    <property type="evidence" value="ECO:0007669"/>
    <property type="project" value="UniProtKB-KW"/>
</dbReference>
<gene>
    <name evidence="7" type="ORF">ERUC_LOCUS8911</name>
</gene>
<keyword evidence="5" id="KW-0812">Transmembrane</keyword>
<dbReference type="InterPro" id="IPR012946">
    <property type="entry name" value="X8"/>
</dbReference>
<evidence type="ECO:0000256" key="1">
    <source>
        <dbReference type="ARBA" id="ARBA00004609"/>
    </source>
</evidence>
<evidence type="ECO:0000256" key="2">
    <source>
        <dbReference type="ARBA" id="ARBA00022622"/>
    </source>
</evidence>